<accession>A0A1I0ENU0</accession>
<protein>
    <submittedName>
        <fullName evidence="1">Uncharacterized protein</fullName>
    </submittedName>
</protein>
<proteinExistence type="predicted"/>
<gene>
    <name evidence="1" type="ORF">SAMN05660429_01874</name>
</gene>
<dbReference type="Gene3D" id="3.40.50.300">
    <property type="entry name" value="P-loop containing nucleotide triphosphate hydrolases"/>
    <property type="match status" value="1"/>
</dbReference>
<evidence type="ECO:0000313" key="1">
    <source>
        <dbReference type="EMBL" id="SET46958.1"/>
    </source>
</evidence>
<dbReference type="OrthoDB" id="6226415at2"/>
<dbReference type="InterPro" id="IPR027417">
    <property type="entry name" value="P-loop_NTPase"/>
</dbReference>
<evidence type="ECO:0000313" key="2">
    <source>
        <dbReference type="Proteomes" id="UP000199308"/>
    </source>
</evidence>
<dbReference type="AlphaFoldDB" id="A0A1I0ENU0"/>
<dbReference type="RefSeq" id="WP_093329539.1">
    <property type="nucleotide sequence ID" value="NZ_AP027363.1"/>
</dbReference>
<keyword evidence="2" id="KW-1185">Reference proteome</keyword>
<sequence length="133" mass="15044">MNLQKQPTATRFNAPFIEHMETRSKEELSMQYQRIYQRYGHRKKWILVIGEQCADVLSRHKGMSNENKNILCIHSNKVKVDIENIKAALCKGNCSAIVLDQGLVEQSQATELSACAAIGNTRCIVVDNTNTLH</sequence>
<name>A0A1I0ENU0_THASX</name>
<organism evidence="1 2">
    <name type="scientific">Thalassotalea agarivorans</name>
    <name type="common">Thalassomonas agarivorans</name>
    <dbReference type="NCBI Taxonomy" id="349064"/>
    <lineage>
        <taxon>Bacteria</taxon>
        <taxon>Pseudomonadati</taxon>
        <taxon>Pseudomonadota</taxon>
        <taxon>Gammaproteobacteria</taxon>
        <taxon>Alteromonadales</taxon>
        <taxon>Colwelliaceae</taxon>
        <taxon>Thalassotalea</taxon>
    </lineage>
</organism>
<dbReference type="Proteomes" id="UP000199308">
    <property type="component" value="Unassembled WGS sequence"/>
</dbReference>
<reference evidence="1 2" key="1">
    <citation type="submission" date="2016-10" db="EMBL/GenBank/DDBJ databases">
        <authorList>
            <person name="de Groot N.N."/>
        </authorList>
    </citation>
    <scope>NUCLEOTIDE SEQUENCE [LARGE SCALE GENOMIC DNA]</scope>
    <source>
        <strain evidence="1 2">DSM 19706</strain>
    </source>
</reference>
<dbReference type="EMBL" id="FOHK01000008">
    <property type="protein sequence ID" value="SET46958.1"/>
    <property type="molecule type" value="Genomic_DNA"/>
</dbReference>